<proteinExistence type="predicted"/>
<keyword evidence="2" id="KW-1185">Reference proteome</keyword>
<accession>A0A5A7SA93</accession>
<organism evidence="1 2">
    <name type="scientific">Antrihabitans cavernicola</name>
    <dbReference type="NCBI Taxonomy" id="2495913"/>
    <lineage>
        <taxon>Bacteria</taxon>
        <taxon>Bacillati</taxon>
        <taxon>Actinomycetota</taxon>
        <taxon>Actinomycetes</taxon>
        <taxon>Mycobacteriales</taxon>
        <taxon>Nocardiaceae</taxon>
        <taxon>Antrihabitans</taxon>
    </lineage>
</organism>
<evidence type="ECO:0000313" key="2">
    <source>
        <dbReference type="Proteomes" id="UP000322244"/>
    </source>
</evidence>
<dbReference type="Proteomes" id="UP000322244">
    <property type="component" value="Unassembled WGS sequence"/>
</dbReference>
<name>A0A5A7SA93_9NOCA</name>
<sequence>MWPTEWPAIPRKIADATDDALTAVRGTDSSALSDALDDLAKLPNPQVSGVHAGIVRELLETLHPDGLTSDDVHAVLERTARGAIGWLPHLDVSAVADVLTGALGVSDPDDETPKRARTAYLQAAVLVIADLAATAHIPTTDYIKRAIAEIARAETVEMP</sequence>
<dbReference type="OrthoDB" id="3405034at2"/>
<evidence type="ECO:0000313" key="1">
    <source>
        <dbReference type="EMBL" id="KAA0022404.1"/>
    </source>
</evidence>
<protein>
    <submittedName>
        <fullName evidence="1">Uncharacterized protein</fullName>
    </submittedName>
</protein>
<gene>
    <name evidence="1" type="ORF">FOY51_15260</name>
</gene>
<comment type="caution">
    <text evidence="1">The sequence shown here is derived from an EMBL/GenBank/DDBJ whole genome shotgun (WGS) entry which is preliminary data.</text>
</comment>
<dbReference type="RefSeq" id="WP_149431164.1">
    <property type="nucleotide sequence ID" value="NZ_VLNY01000006.1"/>
</dbReference>
<dbReference type="AlphaFoldDB" id="A0A5A7SA93"/>
<dbReference type="EMBL" id="VLNY01000006">
    <property type="protein sequence ID" value="KAA0022404.1"/>
    <property type="molecule type" value="Genomic_DNA"/>
</dbReference>
<reference evidence="1 2" key="1">
    <citation type="submission" date="2019-07" db="EMBL/GenBank/DDBJ databases">
        <title>Rhodococcus cavernicolus sp. nov., isolated from a cave.</title>
        <authorList>
            <person name="Lee S.D."/>
        </authorList>
    </citation>
    <scope>NUCLEOTIDE SEQUENCE [LARGE SCALE GENOMIC DNA]</scope>
    <source>
        <strain evidence="1 2">C1-24</strain>
    </source>
</reference>